<dbReference type="PATRIC" id="fig|869212.3.peg.3600"/>
<feature type="compositionally biased region" description="Polar residues" evidence="1">
    <location>
        <begin position="347"/>
        <end position="358"/>
    </location>
</feature>
<dbReference type="KEGG" id="tpx:Turpa_3573"/>
<dbReference type="SMART" id="SM01126">
    <property type="entry name" value="DDE_Tnp_IS1595"/>
    <property type="match status" value="1"/>
</dbReference>
<dbReference type="Pfam" id="PF12762">
    <property type="entry name" value="DDE_Tnp_IS1595"/>
    <property type="match status" value="1"/>
</dbReference>
<evidence type="ECO:0000313" key="3">
    <source>
        <dbReference type="EMBL" id="AFM14207.1"/>
    </source>
</evidence>
<dbReference type="EMBL" id="CP002959">
    <property type="protein sequence ID" value="AFM14207.1"/>
    <property type="molecule type" value="Genomic_DNA"/>
</dbReference>
<feature type="region of interest" description="Disordered" evidence="1">
    <location>
        <begin position="276"/>
        <end position="307"/>
    </location>
</feature>
<feature type="domain" description="ISXO2-like transposase" evidence="2">
    <location>
        <begin position="105"/>
        <end position="256"/>
    </location>
</feature>
<dbReference type="STRING" id="869212.Turpa_3573"/>
<evidence type="ECO:0000259" key="2">
    <source>
        <dbReference type="SMART" id="SM01126"/>
    </source>
</evidence>
<evidence type="ECO:0000256" key="1">
    <source>
        <dbReference type="SAM" id="MobiDB-lite"/>
    </source>
</evidence>
<dbReference type="Proteomes" id="UP000006048">
    <property type="component" value="Chromosome"/>
</dbReference>
<sequence>MFGWALHESIARYPQVLSASEIERRLGISKNSALLLKRRLQLFASDQMEKVKSLMQRELTEKFPDSASGETKLPPTAGDQHVSTVLGDRPVPQADSCVLYSASQRANQGRKRHKHTGQTASIYLANKLGGKQVGTLVHTLSWKGGPIIYDSIPNNQAQTLRPLLDKYIPKNVPLFTDEGYKFYYRINRNHRMVNHNRKSADPRYKWARNRWSINGIHNQVAEGNHRNLKYHFTAGYSYIRPEFSQLYLNEYAFWKSLKYYGWSKLIDQRLRDHLENSQTQRSAQEQVEQSSRSATGTKGSCGSTATTLTSDFPVQLQYPRPMKPYVRRTPNAKRKDNTARNEARIPQESTQEYSPQKTKTQNFVDNFKNPESSIDSRRALNLPSSNAIASQDAIAFPSREQNKYVLSSPIAVSANLSSGSSLSKVTGSNPAFRIIESEQVPTSATGSDSFAVSPDPTSLGFVSLRYPLKNWLQVRLQSLQYKPPTLEERKSWGTQGEEGLSAGELSTLLSPQQLTDHETAKRDYESFLDRQTKSDKASQKLYEYYAARLWEFLDEGEWSDLDSVIDTANIPRAKAYRIIRLWALRGFASVVDRSHPDGYNFKFIYDLKRTFPFLPNIRYVLRRSEFANFHALYEQKVQRHYVQRKSKEKYQ</sequence>
<keyword evidence="4" id="KW-1185">Reference proteome</keyword>
<name>I4BAA0_TURPD</name>
<organism evidence="3 4">
    <name type="scientific">Turneriella parva (strain ATCC BAA-1111 / DSM 21527 / NCTC 11395 / H)</name>
    <name type="common">Leptospira parva</name>
    <dbReference type="NCBI Taxonomy" id="869212"/>
    <lineage>
        <taxon>Bacteria</taxon>
        <taxon>Pseudomonadati</taxon>
        <taxon>Spirochaetota</taxon>
        <taxon>Spirochaetia</taxon>
        <taxon>Leptospirales</taxon>
        <taxon>Leptospiraceae</taxon>
        <taxon>Turneriella</taxon>
    </lineage>
</organism>
<reference evidence="3 4" key="1">
    <citation type="submission" date="2012-06" db="EMBL/GenBank/DDBJ databases">
        <title>The complete chromosome of genome of Turneriella parva DSM 21527.</title>
        <authorList>
            <consortium name="US DOE Joint Genome Institute (JGI-PGF)"/>
            <person name="Lucas S."/>
            <person name="Han J."/>
            <person name="Lapidus A."/>
            <person name="Bruce D."/>
            <person name="Goodwin L."/>
            <person name="Pitluck S."/>
            <person name="Peters L."/>
            <person name="Kyrpides N."/>
            <person name="Mavromatis K."/>
            <person name="Ivanova N."/>
            <person name="Mikhailova N."/>
            <person name="Chertkov O."/>
            <person name="Detter J.C."/>
            <person name="Tapia R."/>
            <person name="Han C."/>
            <person name="Land M."/>
            <person name="Hauser L."/>
            <person name="Markowitz V."/>
            <person name="Cheng J.-F."/>
            <person name="Hugenholtz P."/>
            <person name="Woyke T."/>
            <person name="Wu D."/>
            <person name="Gronow S."/>
            <person name="Wellnitz S."/>
            <person name="Brambilla E."/>
            <person name="Klenk H.-P."/>
            <person name="Eisen J.A."/>
        </authorList>
    </citation>
    <scope>NUCLEOTIDE SEQUENCE [LARGE SCALE GENOMIC DNA]</scope>
    <source>
        <strain evidence="4">ATCC BAA-1111 / DSM 21527 / NCTC 11395 / H</strain>
    </source>
</reference>
<dbReference type="HOGENOM" id="CLU_477286_0_0_12"/>
<gene>
    <name evidence="3" type="ordered locus">Turpa_3573</name>
</gene>
<feature type="compositionally biased region" description="Basic and acidic residues" evidence="1">
    <location>
        <begin position="333"/>
        <end position="345"/>
    </location>
</feature>
<dbReference type="InterPro" id="IPR024445">
    <property type="entry name" value="Tnp_ISXO2-like"/>
</dbReference>
<protein>
    <recommendedName>
        <fullName evidence="2">ISXO2-like transposase domain-containing protein</fullName>
    </recommendedName>
</protein>
<feature type="region of interest" description="Disordered" evidence="1">
    <location>
        <begin position="64"/>
        <end position="86"/>
    </location>
</feature>
<accession>I4BAA0</accession>
<dbReference type="AlphaFoldDB" id="I4BAA0"/>
<proteinExistence type="predicted"/>
<feature type="region of interest" description="Disordered" evidence="1">
    <location>
        <begin position="324"/>
        <end position="358"/>
    </location>
</feature>
<evidence type="ECO:0000313" key="4">
    <source>
        <dbReference type="Proteomes" id="UP000006048"/>
    </source>
</evidence>